<protein>
    <submittedName>
        <fullName evidence="6">Alcohol dehydrogenase</fullName>
    </submittedName>
</protein>
<dbReference type="FunFam" id="3.40.50.1970:FF:000003">
    <property type="entry name" value="Alcohol dehydrogenase, iron-containing"/>
    <property type="match status" value="1"/>
</dbReference>
<evidence type="ECO:0000313" key="7">
    <source>
        <dbReference type="Proteomes" id="UP000031197"/>
    </source>
</evidence>
<sequence length="382" mass="40662">MKVSEFKTAGKLITGLGAIKALTDEMARLSIKECAIVTDKGVSSSGLLDQLLTLLPSSPLLIIDDIPPEPEVNIIEDKLAILREKQVDGIIALGGGSAIDSAKVLAATYDHTGPLSELFGENTLSKRRLPLIVIPTTAGTGSEVTNIAILSDPIAQMKKGIVSHCLLPDVAIVAPEMTKTCPQSITAASGIDAFVHALEAYISVNASPITDALAEKALKLIFNSLLHAYNNGENLSAREDMATGSLMAGLAFGNAGVGAVHALAYPLGGRFHLSHGMSNAVMLPHVLKVNAPFCQDKLYCVAKLLKVCERHHSKEEAIKLLLVAIEKLCRDVGIPASLTHFNIPPSCVGELAEEASKVTRLLRNNPKQLSIEEIEDIYRLAF</sequence>
<feature type="domain" description="Alcohol dehydrogenase iron-type/glycerol dehydrogenase GldA" evidence="4">
    <location>
        <begin position="11"/>
        <end position="175"/>
    </location>
</feature>
<dbReference type="InterPro" id="IPR039697">
    <property type="entry name" value="Alcohol_dehydrogenase_Fe"/>
</dbReference>
<accession>A0A0B3Y1A9</accession>
<evidence type="ECO:0000259" key="5">
    <source>
        <dbReference type="Pfam" id="PF25137"/>
    </source>
</evidence>
<dbReference type="InterPro" id="IPR056798">
    <property type="entry name" value="ADH_Fe_C"/>
</dbReference>
<dbReference type="PANTHER" id="PTHR11496">
    <property type="entry name" value="ALCOHOL DEHYDROGENASE"/>
    <property type="match status" value="1"/>
</dbReference>
<dbReference type="FunFam" id="1.20.1090.10:FF:000001">
    <property type="entry name" value="Aldehyde-alcohol dehydrogenase"/>
    <property type="match status" value="1"/>
</dbReference>
<dbReference type="Pfam" id="PF25137">
    <property type="entry name" value="ADH_Fe_C"/>
    <property type="match status" value="1"/>
</dbReference>
<name>A0A0B3Y1A9_9ALTE</name>
<reference evidence="6 7" key="1">
    <citation type="submission" date="2014-12" db="EMBL/GenBank/DDBJ databases">
        <title>Genome sequencing of Alteromonas marina AD001.</title>
        <authorList>
            <person name="Adrian T.G.S."/>
            <person name="Chan K.G."/>
        </authorList>
    </citation>
    <scope>NUCLEOTIDE SEQUENCE [LARGE SCALE GENOMIC DNA]</scope>
    <source>
        <strain evidence="6 7">AD001</strain>
    </source>
</reference>
<dbReference type="SUPFAM" id="SSF56796">
    <property type="entry name" value="Dehydroquinate synthase-like"/>
    <property type="match status" value="1"/>
</dbReference>
<feature type="domain" description="Fe-containing alcohol dehydrogenase-like C-terminal" evidence="5">
    <location>
        <begin position="186"/>
        <end position="381"/>
    </location>
</feature>
<comment type="caution">
    <text evidence="6">The sequence shown here is derived from an EMBL/GenBank/DDBJ whole genome shotgun (WGS) entry which is preliminary data.</text>
</comment>
<comment type="similarity">
    <text evidence="2">Belongs to the iron-containing alcohol dehydrogenase family.</text>
</comment>
<dbReference type="GO" id="GO:0046872">
    <property type="term" value="F:metal ion binding"/>
    <property type="evidence" value="ECO:0007669"/>
    <property type="project" value="InterPro"/>
</dbReference>
<dbReference type="OrthoDB" id="9815791at2"/>
<gene>
    <name evidence="6" type="ORF">RJ41_03790</name>
</gene>
<keyword evidence="3" id="KW-0560">Oxidoreductase</keyword>
<dbReference type="GO" id="GO:0004022">
    <property type="term" value="F:alcohol dehydrogenase (NAD+) activity"/>
    <property type="evidence" value="ECO:0007669"/>
    <property type="project" value="TreeGrafter"/>
</dbReference>
<keyword evidence="7" id="KW-1185">Reference proteome</keyword>
<evidence type="ECO:0000259" key="4">
    <source>
        <dbReference type="Pfam" id="PF00465"/>
    </source>
</evidence>
<evidence type="ECO:0000256" key="3">
    <source>
        <dbReference type="ARBA" id="ARBA00023002"/>
    </source>
</evidence>
<evidence type="ECO:0000313" key="6">
    <source>
        <dbReference type="EMBL" id="KHT55740.1"/>
    </source>
</evidence>
<dbReference type="CDD" id="cd08551">
    <property type="entry name" value="Fe-ADH"/>
    <property type="match status" value="1"/>
</dbReference>
<dbReference type="PANTHER" id="PTHR11496:SF102">
    <property type="entry name" value="ALCOHOL DEHYDROGENASE 4"/>
    <property type="match status" value="1"/>
</dbReference>
<evidence type="ECO:0000256" key="1">
    <source>
        <dbReference type="ARBA" id="ARBA00001962"/>
    </source>
</evidence>
<dbReference type="RefSeq" id="WP_039217142.1">
    <property type="nucleotide sequence ID" value="NZ_JWLW01000006.1"/>
</dbReference>
<dbReference type="Gene3D" id="1.20.1090.10">
    <property type="entry name" value="Dehydroquinate synthase-like - alpha domain"/>
    <property type="match status" value="1"/>
</dbReference>
<dbReference type="AlphaFoldDB" id="A0A0B3Y1A9"/>
<dbReference type="Gene3D" id="3.40.50.1970">
    <property type="match status" value="1"/>
</dbReference>
<evidence type="ECO:0000256" key="2">
    <source>
        <dbReference type="ARBA" id="ARBA00007358"/>
    </source>
</evidence>
<dbReference type="Pfam" id="PF00465">
    <property type="entry name" value="Fe-ADH"/>
    <property type="match status" value="1"/>
</dbReference>
<proteinExistence type="inferred from homology"/>
<dbReference type="InterPro" id="IPR001670">
    <property type="entry name" value="ADH_Fe/GldA"/>
</dbReference>
<comment type="cofactor">
    <cofactor evidence="1">
        <name>Fe cation</name>
        <dbReference type="ChEBI" id="CHEBI:24875"/>
    </cofactor>
</comment>
<dbReference type="Proteomes" id="UP000031197">
    <property type="component" value="Unassembled WGS sequence"/>
</dbReference>
<dbReference type="EMBL" id="JWLW01000006">
    <property type="protein sequence ID" value="KHT55740.1"/>
    <property type="molecule type" value="Genomic_DNA"/>
</dbReference>
<organism evidence="6 7">
    <name type="scientific">Alteromonas marina</name>
    <dbReference type="NCBI Taxonomy" id="203795"/>
    <lineage>
        <taxon>Bacteria</taxon>
        <taxon>Pseudomonadati</taxon>
        <taxon>Pseudomonadota</taxon>
        <taxon>Gammaproteobacteria</taxon>
        <taxon>Alteromonadales</taxon>
        <taxon>Alteromonadaceae</taxon>
        <taxon>Alteromonas/Salinimonas group</taxon>
        <taxon>Alteromonas</taxon>
    </lineage>
</organism>